<organism evidence="3 4">
    <name type="scientific">Zoogloea dura</name>
    <dbReference type="NCBI Taxonomy" id="2728840"/>
    <lineage>
        <taxon>Bacteria</taxon>
        <taxon>Pseudomonadati</taxon>
        <taxon>Pseudomonadota</taxon>
        <taxon>Betaproteobacteria</taxon>
        <taxon>Rhodocyclales</taxon>
        <taxon>Zoogloeaceae</taxon>
        <taxon>Zoogloea</taxon>
    </lineage>
</organism>
<dbReference type="Proteomes" id="UP000580043">
    <property type="component" value="Unassembled WGS sequence"/>
</dbReference>
<evidence type="ECO:0000256" key="1">
    <source>
        <dbReference type="SAM" id="Phobius"/>
    </source>
</evidence>
<keyword evidence="4" id="KW-1185">Reference proteome</keyword>
<dbReference type="InterPro" id="IPR002656">
    <property type="entry name" value="Acyl_transf_3_dom"/>
</dbReference>
<dbReference type="Pfam" id="PF01757">
    <property type="entry name" value="Acyl_transf_3"/>
    <property type="match status" value="1"/>
</dbReference>
<keyword evidence="3" id="KW-0012">Acyltransferase</keyword>
<keyword evidence="1" id="KW-0812">Transmembrane</keyword>
<reference evidence="3 4" key="1">
    <citation type="submission" date="2020-04" db="EMBL/GenBank/DDBJ databases">
        <title>Zoogloea sp. G-4-1-14 isolated from soil.</title>
        <authorList>
            <person name="Dahal R.H."/>
        </authorList>
    </citation>
    <scope>NUCLEOTIDE SEQUENCE [LARGE SCALE GENOMIC DNA]</scope>
    <source>
        <strain evidence="3 4">G-4-1-14</strain>
    </source>
</reference>
<feature type="transmembrane region" description="Helical" evidence="1">
    <location>
        <begin position="292"/>
        <end position="316"/>
    </location>
</feature>
<evidence type="ECO:0000313" key="3">
    <source>
        <dbReference type="EMBL" id="NML26969.1"/>
    </source>
</evidence>
<keyword evidence="1" id="KW-1133">Transmembrane helix</keyword>
<keyword evidence="1" id="KW-0472">Membrane</keyword>
<protein>
    <submittedName>
        <fullName evidence="3">Acyltransferase</fullName>
    </submittedName>
</protein>
<dbReference type="GO" id="GO:0016747">
    <property type="term" value="F:acyltransferase activity, transferring groups other than amino-acyl groups"/>
    <property type="evidence" value="ECO:0007669"/>
    <property type="project" value="InterPro"/>
</dbReference>
<dbReference type="InterPro" id="IPR050879">
    <property type="entry name" value="Acyltransferase_3"/>
</dbReference>
<feature type="transmembrane region" description="Helical" evidence="1">
    <location>
        <begin position="39"/>
        <end position="59"/>
    </location>
</feature>
<sequence>MHPSTSVFLDLLRFSAACVVFFSHVTAREFNTVWPWVRWGHEAVVVFFVMSGFVIAHVIQGREGDAREFAAARLGRLYSVVLPALLLTALLDPFGRQAAPALYADVPADHPALRLLINGLFLQQNWNLTVMPLSNGPFWSLGYEFWYYLIFGTAMFARGRARHVLPVLLCLCAGPRIVAHFPLWLLGVLAYRLDRNWQPAARWRLLLLVGCGAALLAILTFGNPLAPLRHSLAAAYPDNRINLAGLPIFLGDIPKLPEDLLVGALMGLLIASVRAAAGALRRWPRSVAAIRYLAGSTFTLYLFHVPLLYFFTAILAPEPGSALQTGLVAALVFACCLALSHAGERRVGQYRQVFRRLLGASHKAAPAAPSG</sequence>
<keyword evidence="3" id="KW-0808">Transferase</keyword>
<dbReference type="RefSeq" id="WP_169146505.1">
    <property type="nucleotide sequence ID" value="NZ_JABBGA010000011.1"/>
</dbReference>
<evidence type="ECO:0000313" key="4">
    <source>
        <dbReference type="Proteomes" id="UP000580043"/>
    </source>
</evidence>
<feature type="transmembrane region" description="Helical" evidence="1">
    <location>
        <begin position="71"/>
        <end position="91"/>
    </location>
</feature>
<name>A0A848G6K3_9RHOO</name>
<feature type="transmembrane region" description="Helical" evidence="1">
    <location>
        <begin position="260"/>
        <end position="280"/>
    </location>
</feature>
<feature type="transmembrane region" description="Helical" evidence="1">
    <location>
        <begin position="203"/>
        <end position="222"/>
    </location>
</feature>
<feature type="domain" description="Acyltransferase 3" evidence="2">
    <location>
        <begin position="8"/>
        <end position="340"/>
    </location>
</feature>
<accession>A0A848G6K3</accession>
<dbReference type="PANTHER" id="PTHR23028">
    <property type="entry name" value="ACETYLTRANSFERASE"/>
    <property type="match status" value="1"/>
</dbReference>
<feature type="transmembrane region" description="Helical" evidence="1">
    <location>
        <begin position="322"/>
        <end position="342"/>
    </location>
</feature>
<proteinExistence type="predicted"/>
<comment type="caution">
    <text evidence="3">The sequence shown here is derived from an EMBL/GenBank/DDBJ whole genome shotgun (WGS) entry which is preliminary data.</text>
</comment>
<evidence type="ECO:0000259" key="2">
    <source>
        <dbReference type="Pfam" id="PF01757"/>
    </source>
</evidence>
<dbReference type="EMBL" id="JABBGA010000011">
    <property type="protein sequence ID" value="NML26969.1"/>
    <property type="molecule type" value="Genomic_DNA"/>
</dbReference>
<dbReference type="AlphaFoldDB" id="A0A848G6K3"/>
<gene>
    <name evidence="3" type="ORF">HHL15_14540</name>
</gene>